<sequence length="223" mass="25484">MKILKTMLNPLRPALMLLLLIPFSTVFAQNTDQKMKLDKIVETSFDVKDFNVWKPLFLKDSLQRKQNGMNTIIISSRVGEPNKMMNVATVMDVEKAKAAMKDPAYLERIKMRGVSNPKAEFYQVIRHNPDAKESKWAIMTHKVKDFDAWLIGFDQGKPMRENAGLIDALVARNIDDPMIVQVVCDITDMAKAKAFMNSPVLKERMKEAGVISKPTVEYYESRE</sequence>
<feature type="signal peptide" evidence="1">
    <location>
        <begin position="1"/>
        <end position="28"/>
    </location>
</feature>
<dbReference type="Proteomes" id="UP000294419">
    <property type="component" value="Chromosome"/>
</dbReference>
<evidence type="ECO:0000313" key="3">
    <source>
        <dbReference type="Proteomes" id="UP000294419"/>
    </source>
</evidence>
<dbReference type="OrthoDB" id="1329448at2"/>
<feature type="chain" id="PRO_5020517078" evidence="1">
    <location>
        <begin position="29"/>
        <end position="223"/>
    </location>
</feature>
<proteinExistence type="predicted"/>
<organism evidence="2 3">
    <name type="scientific">Chryseobacterium salivictor</name>
    <dbReference type="NCBI Taxonomy" id="2547600"/>
    <lineage>
        <taxon>Bacteria</taxon>
        <taxon>Pseudomonadati</taxon>
        <taxon>Bacteroidota</taxon>
        <taxon>Flavobacteriia</taxon>
        <taxon>Flavobacteriales</taxon>
        <taxon>Weeksellaceae</taxon>
        <taxon>Chryseobacterium group</taxon>
        <taxon>Chryseobacterium</taxon>
    </lineage>
</organism>
<evidence type="ECO:0000313" key="2">
    <source>
        <dbReference type="EMBL" id="QBO58786.1"/>
    </source>
</evidence>
<accession>A0A4P6ZGE2</accession>
<dbReference type="EMBL" id="CP037954">
    <property type="protein sequence ID" value="QBO58786.1"/>
    <property type="molecule type" value="Genomic_DNA"/>
</dbReference>
<reference evidence="2 3" key="1">
    <citation type="submission" date="2019-03" db="EMBL/GenBank/DDBJ databases">
        <authorList>
            <person name="Kim H."/>
            <person name="Yu S.-M."/>
        </authorList>
    </citation>
    <scope>NUCLEOTIDE SEQUENCE [LARGE SCALE GENOMIC DNA]</scope>
    <source>
        <strain evidence="2 3">NBC122</strain>
    </source>
</reference>
<gene>
    <name evidence="2" type="ORF">NBC122_01978</name>
</gene>
<keyword evidence="3" id="KW-1185">Reference proteome</keyword>
<name>A0A4P6ZGE2_9FLAO</name>
<keyword evidence="1" id="KW-0732">Signal</keyword>
<evidence type="ECO:0000256" key="1">
    <source>
        <dbReference type="SAM" id="SignalP"/>
    </source>
</evidence>
<protein>
    <submittedName>
        <fullName evidence="2">Uncharacterized protein</fullName>
    </submittedName>
</protein>
<dbReference type="RefSeq" id="WP_133440182.1">
    <property type="nucleotide sequence ID" value="NZ_CP037954.1"/>
</dbReference>
<dbReference type="AlphaFoldDB" id="A0A4P6ZGE2"/>
<dbReference type="KEGG" id="csal:NBC122_01978"/>